<name>A0A1E7R8Q5_9GAMM</name>
<evidence type="ECO:0000313" key="1">
    <source>
        <dbReference type="EMBL" id="OEY95760.1"/>
    </source>
</evidence>
<reference evidence="1 2" key="1">
    <citation type="submission" date="2016-09" db="EMBL/GenBank/DDBJ databases">
        <authorList>
            <person name="Capua I."/>
            <person name="De Benedictis P."/>
            <person name="Joannis T."/>
            <person name="Lombin L.H."/>
            <person name="Cattoli G."/>
        </authorList>
    </citation>
    <scope>NUCLEOTIDE SEQUENCE [LARGE SCALE GENOMIC DNA]</scope>
    <source>
        <strain evidence="1 2">ANC 4671</strain>
    </source>
</reference>
<dbReference type="Gene3D" id="3.30.429.10">
    <property type="entry name" value="Macrophage Migration Inhibitory Factor"/>
    <property type="match status" value="1"/>
</dbReference>
<dbReference type="SUPFAM" id="SSF55331">
    <property type="entry name" value="Tautomerase/MIF"/>
    <property type="match status" value="1"/>
</dbReference>
<keyword evidence="2" id="KW-1185">Reference proteome</keyword>
<dbReference type="Proteomes" id="UP000185895">
    <property type="component" value="Unassembled WGS sequence"/>
</dbReference>
<proteinExistence type="predicted"/>
<organism evidence="1 2">
    <name type="scientific">Acinetobacter qingfengensis</name>
    <dbReference type="NCBI Taxonomy" id="1262585"/>
    <lineage>
        <taxon>Bacteria</taxon>
        <taxon>Pseudomonadati</taxon>
        <taxon>Pseudomonadota</taxon>
        <taxon>Gammaproteobacteria</taxon>
        <taxon>Moraxellales</taxon>
        <taxon>Moraxellaceae</taxon>
        <taxon>Acinetobacter</taxon>
    </lineage>
</organism>
<dbReference type="InterPro" id="IPR014347">
    <property type="entry name" value="Tautomerase/MIF_sf"/>
</dbReference>
<gene>
    <name evidence="1" type="ORF">BJI46_12600</name>
</gene>
<protein>
    <submittedName>
        <fullName evidence="1">Uncharacterized protein</fullName>
    </submittedName>
</protein>
<sequence>MIFLQEFNVLKDDRYPIIYANKSSHVIFKDLRLGFEKTNKFILLRILTSPWKHSQKKFFMKN</sequence>
<comment type="caution">
    <text evidence="1">The sequence shown here is derived from an EMBL/GenBank/DDBJ whole genome shotgun (WGS) entry which is preliminary data.</text>
</comment>
<dbReference type="AlphaFoldDB" id="A0A1E7R8Q5"/>
<accession>A0A1E7R8Q5</accession>
<dbReference type="EMBL" id="MKKK01000024">
    <property type="protein sequence ID" value="OEY95760.1"/>
    <property type="molecule type" value="Genomic_DNA"/>
</dbReference>
<evidence type="ECO:0000313" key="2">
    <source>
        <dbReference type="Proteomes" id="UP000185895"/>
    </source>
</evidence>